<feature type="transmembrane region" description="Helical" evidence="2">
    <location>
        <begin position="165"/>
        <end position="186"/>
    </location>
</feature>
<gene>
    <name evidence="3" type="ORF">HMPREF0737_00192</name>
</gene>
<feature type="transmembrane region" description="Helical" evidence="2">
    <location>
        <begin position="94"/>
        <end position="114"/>
    </location>
</feature>
<evidence type="ECO:0000256" key="2">
    <source>
        <dbReference type="SAM" id="Phobius"/>
    </source>
</evidence>
<evidence type="ECO:0000256" key="1">
    <source>
        <dbReference type="SAM" id="MobiDB-lite"/>
    </source>
</evidence>
<evidence type="ECO:0000313" key="4">
    <source>
        <dbReference type="Proteomes" id="UP000004897"/>
    </source>
</evidence>
<keyword evidence="2" id="KW-0472">Membrane</keyword>
<sequence>MADSARMRRGEPVSAAELAPVEGSSDLVPQEHMSQAQLMQLQAMDELEQQADEFWNVTSDYPLPAKNLYLVRVLLLVVPSLITVYYFIRVTLFPIGAVPLVYLVMHMWVAMIYRANRSVKLVLLANAASGVAAAIMTAFFAYALVTVQGPQTLLDRVGVFYTVSLLTVMASFALEVLFSLFYSLAVRRSLRLTRQKQQSEQQGAEEQKAEEQKAEEPNPAEPNTEAPNAEELNTEASRVAEQS</sequence>
<feature type="compositionally biased region" description="Low complexity" evidence="1">
    <location>
        <begin position="195"/>
        <end position="204"/>
    </location>
</feature>
<dbReference type="RefSeq" id="WP_005504397.1">
    <property type="nucleotide sequence ID" value="NZ_JH370351.1"/>
</dbReference>
<feature type="transmembrane region" description="Helical" evidence="2">
    <location>
        <begin position="69"/>
        <end position="88"/>
    </location>
</feature>
<reference evidence="3 4" key="1">
    <citation type="submission" date="2011-08" db="EMBL/GenBank/DDBJ databases">
        <title>The Genome Sequence of Rothia mucilaginosa M508.</title>
        <authorList>
            <consortium name="The Broad Institute Genome Sequencing Platform"/>
            <consortium name="The Broad Institute Genome Sequencing Center for Infectious Disease"/>
            <person name="Earl A."/>
            <person name="Ward D."/>
            <person name="Feldgarden M."/>
            <person name="Gevers D."/>
            <person name="Sibley C.D."/>
            <person name="Field T.R."/>
            <person name="Grinwis M."/>
            <person name="Eshaghurshan C.S."/>
            <person name="Surette M.G."/>
            <person name="Young S.K."/>
            <person name="Zeng Q."/>
            <person name="Gargeya S."/>
            <person name="Fitzgerald M."/>
            <person name="Haas B."/>
            <person name="Abouelleil A."/>
            <person name="Alvarado L."/>
            <person name="Arachchi H.M."/>
            <person name="Berlin A."/>
            <person name="Brown A."/>
            <person name="Chapman S.B."/>
            <person name="Chen Z."/>
            <person name="Dunbar C."/>
            <person name="Freedman E."/>
            <person name="Gearin G."/>
            <person name="Gellesch M."/>
            <person name="Goldberg J."/>
            <person name="Griggs A."/>
            <person name="Gujja S."/>
            <person name="Heiman D."/>
            <person name="Howarth C."/>
            <person name="Larson L."/>
            <person name="Lui A."/>
            <person name="MacDonald P.J.P."/>
            <person name="Montmayeur A."/>
            <person name="Murphy C."/>
            <person name="Neiman D."/>
            <person name="Pearson M."/>
            <person name="Priest M."/>
            <person name="Roberts A."/>
            <person name="Saif S."/>
            <person name="Shea T."/>
            <person name="Shenoy N."/>
            <person name="Sisk P."/>
            <person name="Stolte C."/>
            <person name="Sykes S."/>
            <person name="Wortman J."/>
            <person name="Nusbaum C."/>
            <person name="Birren B."/>
        </authorList>
    </citation>
    <scope>NUCLEOTIDE SEQUENCE [LARGE SCALE GENOMIC DNA]</scope>
    <source>
        <strain evidence="3 4">M508</strain>
    </source>
</reference>
<comment type="caution">
    <text evidence="3">The sequence shown here is derived from an EMBL/GenBank/DDBJ whole genome shotgun (WGS) entry which is preliminary data.</text>
</comment>
<keyword evidence="2" id="KW-0812">Transmembrane</keyword>
<name>G5EPI2_9MICC</name>
<feature type="compositionally biased region" description="Basic and acidic residues" evidence="1">
    <location>
        <begin position="205"/>
        <end position="216"/>
    </location>
</feature>
<organism evidence="3 4">
    <name type="scientific">Rothia mucilaginosa M508</name>
    <dbReference type="NCBI Taxonomy" id="563033"/>
    <lineage>
        <taxon>Bacteria</taxon>
        <taxon>Bacillati</taxon>
        <taxon>Actinomycetota</taxon>
        <taxon>Actinomycetes</taxon>
        <taxon>Micrococcales</taxon>
        <taxon>Micrococcaceae</taxon>
        <taxon>Rothia</taxon>
    </lineage>
</organism>
<feature type="compositionally biased region" description="Low complexity" evidence="1">
    <location>
        <begin position="221"/>
        <end position="236"/>
    </location>
</feature>
<dbReference type="PATRIC" id="fig|563033.4.peg.189"/>
<accession>G5EPI2</accession>
<feature type="region of interest" description="Disordered" evidence="1">
    <location>
        <begin position="195"/>
        <end position="243"/>
    </location>
</feature>
<keyword evidence="2" id="KW-1133">Transmembrane helix</keyword>
<evidence type="ECO:0008006" key="5">
    <source>
        <dbReference type="Google" id="ProtNLM"/>
    </source>
</evidence>
<dbReference type="AlphaFoldDB" id="G5EPI2"/>
<dbReference type="EMBL" id="ACSB01000004">
    <property type="protein sequence ID" value="EHB88809.1"/>
    <property type="molecule type" value="Genomic_DNA"/>
</dbReference>
<feature type="transmembrane region" description="Helical" evidence="2">
    <location>
        <begin position="121"/>
        <end position="145"/>
    </location>
</feature>
<dbReference type="Proteomes" id="UP000004897">
    <property type="component" value="Unassembled WGS sequence"/>
</dbReference>
<evidence type="ECO:0000313" key="3">
    <source>
        <dbReference type="EMBL" id="EHB88809.1"/>
    </source>
</evidence>
<proteinExistence type="predicted"/>
<dbReference type="HOGENOM" id="CLU_1229133_0_0_11"/>
<protein>
    <recommendedName>
        <fullName evidence="5">Amino acid transporter</fullName>
    </recommendedName>
</protein>